<dbReference type="SUPFAM" id="SSF51905">
    <property type="entry name" value="FAD/NAD(P)-binding domain"/>
    <property type="match status" value="2"/>
</dbReference>
<dbReference type="AlphaFoldDB" id="A0A3A8AD56"/>
<dbReference type="InterPro" id="IPR036188">
    <property type="entry name" value="FAD/NAD-bd_sf"/>
</dbReference>
<dbReference type="InterPro" id="IPR050775">
    <property type="entry name" value="FAD-binding_Monooxygenases"/>
</dbReference>
<sequence>MEGCLLQKREKTIAGDERQTLDAVVVGAGAGGLYALLRLKREGRTVRLFEAGSEVGGTWYWNNYPGARVDVPSLEYSYSFDRALQQEWVWPERYSAQPQLQAYFSHVADRYGLRDQITFETKVVSAEFDESRSLWKVRTDGGEVVWARFFIVATGPLSEPIFPKIEGMSTFKGTSVHTGRWKTDGADVAHKRVGVIGTGSSGAQIAPELAKTARKLHLLQRTPAYSVPSQNKVLDAQEIAHLKSNYDAIREHARANRSALGIDVNDVGAFEVSEDERQRIFEERWQYGGLGFTAAFGDLYLDVDANKTAADFVRQKIREIVEDADVADRLMPDTLIGAKRLCVDNGYFQMFNRDNVELVDLRENPLLAIDETGIVTAQGHIDLDVIVYATGFDAFTGSILKIDIRGRGGKELKAVWDSGPRTYLGLCVAGFPNMFIVNGPGSPAGLANMVTLAETEVDWIVDCIQSIDRQGKSEIEAIQEKQDCWGRTLNEMAEQTIYPLANSWYVGANVPGKPRNFMSHLDYPEYVRSCRASAESGYADFRVE</sequence>
<evidence type="ECO:0000256" key="2">
    <source>
        <dbReference type="ARBA" id="ARBA00010139"/>
    </source>
</evidence>
<dbReference type="PANTHER" id="PTHR43098">
    <property type="entry name" value="L-ORNITHINE N(5)-MONOOXYGENASE-RELATED"/>
    <property type="match status" value="1"/>
</dbReference>
<evidence type="ECO:0000256" key="6">
    <source>
        <dbReference type="ARBA" id="ARBA00023002"/>
    </source>
</evidence>
<protein>
    <submittedName>
        <fullName evidence="8">NAD(P)/FAD-dependent oxidoreductase</fullName>
    </submittedName>
</protein>
<dbReference type="Proteomes" id="UP000246132">
    <property type="component" value="Unassembled WGS sequence"/>
</dbReference>
<evidence type="ECO:0000256" key="4">
    <source>
        <dbReference type="ARBA" id="ARBA00022827"/>
    </source>
</evidence>
<evidence type="ECO:0000256" key="1">
    <source>
        <dbReference type="ARBA" id="ARBA00001974"/>
    </source>
</evidence>
<organism evidence="8 9">
    <name type="scientific">Oceaniradius stylonematis</name>
    <dbReference type="NCBI Taxonomy" id="2184161"/>
    <lineage>
        <taxon>Bacteria</taxon>
        <taxon>Pseudomonadati</taxon>
        <taxon>Pseudomonadota</taxon>
        <taxon>Alphaproteobacteria</taxon>
        <taxon>Hyphomicrobiales</taxon>
        <taxon>Ahrensiaceae</taxon>
        <taxon>Oceaniradius</taxon>
    </lineage>
</organism>
<keyword evidence="7" id="KW-0503">Monooxygenase</keyword>
<proteinExistence type="inferred from homology"/>
<keyword evidence="3" id="KW-0285">Flavoprotein</keyword>
<accession>A0A3A8AD56</accession>
<dbReference type="PANTHER" id="PTHR43098:SF3">
    <property type="entry name" value="L-ORNITHINE N(5)-MONOOXYGENASE-RELATED"/>
    <property type="match status" value="1"/>
</dbReference>
<comment type="caution">
    <text evidence="8">The sequence shown here is derived from an EMBL/GenBank/DDBJ whole genome shotgun (WGS) entry which is preliminary data.</text>
</comment>
<name>A0A3A8AD56_9HYPH</name>
<reference evidence="8 9" key="1">
    <citation type="journal article" date="2018" name="Int. J. Syst. Bacteriol.">
        <title>Oceaniradius stylonemae gen. nov., sp. nov., isolated from a red alga, Stylonema cornu-cervi.</title>
        <authorList>
            <person name="Jeong S."/>
        </authorList>
    </citation>
    <scope>NUCLEOTIDE SEQUENCE [LARGE SCALE GENOMIC DNA]</scope>
    <source>
        <strain evidence="8 9">StC1</strain>
    </source>
</reference>
<dbReference type="Pfam" id="PF13738">
    <property type="entry name" value="Pyr_redox_3"/>
    <property type="match status" value="1"/>
</dbReference>
<evidence type="ECO:0000256" key="7">
    <source>
        <dbReference type="ARBA" id="ARBA00023033"/>
    </source>
</evidence>
<evidence type="ECO:0000313" key="9">
    <source>
        <dbReference type="Proteomes" id="UP000246132"/>
    </source>
</evidence>
<gene>
    <name evidence="8" type="ORF">DEM25_009955</name>
</gene>
<dbReference type="Gene3D" id="3.50.50.60">
    <property type="entry name" value="FAD/NAD(P)-binding domain"/>
    <property type="match status" value="2"/>
</dbReference>
<evidence type="ECO:0000313" key="8">
    <source>
        <dbReference type="EMBL" id="RKF06949.1"/>
    </source>
</evidence>
<keyword evidence="5" id="KW-0521">NADP</keyword>
<evidence type="ECO:0000256" key="5">
    <source>
        <dbReference type="ARBA" id="ARBA00022857"/>
    </source>
</evidence>
<keyword evidence="9" id="KW-1185">Reference proteome</keyword>
<comment type="similarity">
    <text evidence="2">Belongs to the FAD-binding monooxygenase family.</text>
</comment>
<dbReference type="GO" id="GO:0004497">
    <property type="term" value="F:monooxygenase activity"/>
    <property type="evidence" value="ECO:0007669"/>
    <property type="project" value="UniProtKB-KW"/>
</dbReference>
<keyword evidence="4" id="KW-0274">FAD</keyword>
<dbReference type="EMBL" id="QFWV02000005">
    <property type="protein sequence ID" value="RKF06949.1"/>
    <property type="molecule type" value="Genomic_DNA"/>
</dbReference>
<dbReference type="PRINTS" id="PR00411">
    <property type="entry name" value="PNDRDTASEI"/>
</dbReference>
<comment type="cofactor">
    <cofactor evidence="1">
        <name>FAD</name>
        <dbReference type="ChEBI" id="CHEBI:57692"/>
    </cofactor>
</comment>
<evidence type="ECO:0000256" key="3">
    <source>
        <dbReference type="ARBA" id="ARBA00022630"/>
    </source>
</evidence>
<keyword evidence="6" id="KW-0560">Oxidoreductase</keyword>